<protein>
    <submittedName>
        <fullName evidence="1">Uncharacterized protein</fullName>
    </submittedName>
</protein>
<evidence type="ECO:0000313" key="1">
    <source>
        <dbReference type="EMBL" id="MDF3835444.1"/>
    </source>
</evidence>
<proteinExistence type="predicted"/>
<organism evidence="1 2">
    <name type="scientific">Cupriavidus basilensis</name>
    <dbReference type="NCBI Taxonomy" id="68895"/>
    <lineage>
        <taxon>Bacteria</taxon>
        <taxon>Pseudomonadati</taxon>
        <taxon>Pseudomonadota</taxon>
        <taxon>Betaproteobacteria</taxon>
        <taxon>Burkholderiales</taxon>
        <taxon>Burkholderiaceae</taxon>
        <taxon>Cupriavidus</taxon>
    </lineage>
</organism>
<dbReference type="RefSeq" id="WP_276266232.1">
    <property type="nucleotide sequence ID" value="NZ_JARJLM010000355.1"/>
</dbReference>
<dbReference type="Proteomes" id="UP001216674">
    <property type="component" value="Unassembled WGS sequence"/>
</dbReference>
<keyword evidence="2" id="KW-1185">Reference proteome</keyword>
<reference evidence="1 2" key="1">
    <citation type="submission" date="2023-03" db="EMBL/GenBank/DDBJ databases">
        <title>Draft assemblies of triclosan tolerant bacteria isolated from returned activated sludge.</title>
        <authorList>
            <person name="Van Hamelsveld S."/>
        </authorList>
    </citation>
    <scope>NUCLEOTIDE SEQUENCE [LARGE SCALE GENOMIC DNA]</scope>
    <source>
        <strain evidence="1 2">GW210010_S58</strain>
    </source>
</reference>
<sequence length="53" mass="6000">MYSETQYGRKLPDNGAGLSRKDAELVIDQMLDLATDAAFRKLAKGLAERWRND</sequence>
<comment type="caution">
    <text evidence="1">The sequence shown here is derived from an EMBL/GenBank/DDBJ whole genome shotgun (WGS) entry which is preliminary data.</text>
</comment>
<accession>A0ABT6AS38</accession>
<dbReference type="EMBL" id="JARJLM010000355">
    <property type="protein sequence ID" value="MDF3835444.1"/>
    <property type="molecule type" value="Genomic_DNA"/>
</dbReference>
<gene>
    <name evidence="1" type="ORF">P3W85_21155</name>
</gene>
<evidence type="ECO:0000313" key="2">
    <source>
        <dbReference type="Proteomes" id="UP001216674"/>
    </source>
</evidence>
<name>A0ABT6AS38_9BURK</name>